<keyword evidence="3" id="KW-1185">Reference proteome</keyword>
<dbReference type="Pfam" id="PF13508">
    <property type="entry name" value="Acetyltransf_7"/>
    <property type="match status" value="1"/>
</dbReference>
<evidence type="ECO:0000259" key="1">
    <source>
        <dbReference type="PROSITE" id="PS51186"/>
    </source>
</evidence>
<dbReference type="PROSITE" id="PS51186">
    <property type="entry name" value="GNAT"/>
    <property type="match status" value="1"/>
</dbReference>
<dbReference type="SUPFAM" id="SSF55729">
    <property type="entry name" value="Acyl-CoA N-acyltransferases (Nat)"/>
    <property type="match status" value="1"/>
</dbReference>
<feature type="domain" description="N-acetyltransferase" evidence="1">
    <location>
        <begin position="3"/>
        <end position="142"/>
    </location>
</feature>
<dbReference type="InterPro" id="IPR016181">
    <property type="entry name" value="Acyl_CoA_acyltransferase"/>
</dbReference>
<proteinExistence type="predicted"/>
<dbReference type="RefSeq" id="WP_344842841.1">
    <property type="nucleotide sequence ID" value="NZ_BAABDF010000002.1"/>
</dbReference>
<dbReference type="EMBL" id="BAABDF010000002">
    <property type="protein sequence ID" value="GAA3856359.1"/>
    <property type="molecule type" value="Genomic_DNA"/>
</dbReference>
<organism evidence="2 3">
    <name type="scientific">Celeribacter arenosi</name>
    <dbReference type="NCBI Taxonomy" id="792649"/>
    <lineage>
        <taxon>Bacteria</taxon>
        <taxon>Pseudomonadati</taxon>
        <taxon>Pseudomonadota</taxon>
        <taxon>Alphaproteobacteria</taxon>
        <taxon>Rhodobacterales</taxon>
        <taxon>Roseobacteraceae</taxon>
        <taxon>Celeribacter</taxon>
    </lineage>
</organism>
<accession>A0ABP7JVW7</accession>
<name>A0ABP7JVW7_9RHOB</name>
<protein>
    <submittedName>
        <fullName evidence="2">GNAT family N-acetyltransferase</fullName>
    </submittedName>
</protein>
<dbReference type="Gene3D" id="3.40.630.30">
    <property type="match status" value="1"/>
</dbReference>
<dbReference type="InterPro" id="IPR000182">
    <property type="entry name" value="GNAT_dom"/>
</dbReference>
<comment type="caution">
    <text evidence="2">The sequence shown here is derived from an EMBL/GenBank/DDBJ whole genome shotgun (WGS) entry which is preliminary data.</text>
</comment>
<reference evidence="3" key="1">
    <citation type="journal article" date="2019" name="Int. J. Syst. Evol. Microbiol.">
        <title>The Global Catalogue of Microorganisms (GCM) 10K type strain sequencing project: providing services to taxonomists for standard genome sequencing and annotation.</title>
        <authorList>
            <consortium name="The Broad Institute Genomics Platform"/>
            <consortium name="The Broad Institute Genome Sequencing Center for Infectious Disease"/>
            <person name="Wu L."/>
            <person name="Ma J."/>
        </authorList>
    </citation>
    <scope>NUCLEOTIDE SEQUENCE [LARGE SCALE GENOMIC DNA]</scope>
    <source>
        <strain evidence="3">JCM 17190</strain>
    </source>
</reference>
<evidence type="ECO:0000313" key="3">
    <source>
        <dbReference type="Proteomes" id="UP001399917"/>
    </source>
</evidence>
<sequence length="142" mass="15747">MSGAVRRATRDDIAAMADIVVAWEAETPWTPPAPDGEQIAAMFHKMFEAREIWVAGDPVTGYLALDPEKSHITGLYMRARGQGLGKALVDKAKEGRSVITLNTHVANLDAQRFYVREGFVALHEMAPAKEGDPQELRMEWRA</sequence>
<evidence type="ECO:0000313" key="2">
    <source>
        <dbReference type="EMBL" id="GAA3856359.1"/>
    </source>
</evidence>
<dbReference type="Proteomes" id="UP001399917">
    <property type="component" value="Unassembled WGS sequence"/>
</dbReference>
<gene>
    <name evidence="2" type="ORF">GCM10022404_04250</name>
</gene>